<keyword evidence="10" id="KW-1185">Reference proteome</keyword>
<feature type="transmembrane region" description="Helical" evidence="7">
    <location>
        <begin position="159"/>
        <end position="182"/>
    </location>
</feature>
<reference evidence="9 10" key="1">
    <citation type="submission" date="2024-02" db="EMBL/GenBank/DDBJ databases">
        <title>Bacterial strain from lacustrine sediment.</title>
        <authorList>
            <person name="Petit C."/>
            <person name="Fadhlaoui K."/>
        </authorList>
    </citation>
    <scope>NUCLEOTIDE SEQUENCE [LARGE SCALE GENOMIC DNA]</scope>
    <source>
        <strain evidence="9 10">IPX-CK</strain>
    </source>
</reference>
<dbReference type="CDD" id="cd06261">
    <property type="entry name" value="TM_PBP2"/>
    <property type="match status" value="1"/>
</dbReference>
<evidence type="ECO:0000256" key="5">
    <source>
        <dbReference type="ARBA" id="ARBA00022989"/>
    </source>
</evidence>
<evidence type="ECO:0000313" key="10">
    <source>
        <dbReference type="Proteomes" id="UP001451571"/>
    </source>
</evidence>
<dbReference type="PANTHER" id="PTHR30193">
    <property type="entry name" value="ABC TRANSPORTER PERMEASE PROTEIN"/>
    <property type="match status" value="1"/>
</dbReference>
<feature type="transmembrane region" description="Helical" evidence="7">
    <location>
        <begin position="74"/>
        <end position="94"/>
    </location>
</feature>
<accession>A0ABZ3F166</accession>
<evidence type="ECO:0000259" key="8">
    <source>
        <dbReference type="PROSITE" id="PS50928"/>
    </source>
</evidence>
<keyword evidence="5 7" id="KW-1133">Transmembrane helix</keyword>
<comment type="subcellular location">
    <subcellularLocation>
        <location evidence="1">Cell membrane</location>
        <topology evidence="1">Multi-pass membrane protein</topology>
    </subcellularLocation>
</comment>
<dbReference type="RefSeq" id="WP_342759865.1">
    <property type="nucleotide sequence ID" value="NZ_CP146256.1"/>
</dbReference>
<evidence type="ECO:0000256" key="7">
    <source>
        <dbReference type="SAM" id="Phobius"/>
    </source>
</evidence>
<feature type="domain" description="ABC transmembrane type-1" evidence="8">
    <location>
        <begin position="71"/>
        <end position="283"/>
    </location>
</feature>
<feature type="transmembrane region" description="Helical" evidence="7">
    <location>
        <begin position="202"/>
        <end position="220"/>
    </location>
</feature>
<evidence type="ECO:0000256" key="6">
    <source>
        <dbReference type="ARBA" id="ARBA00023136"/>
    </source>
</evidence>
<keyword evidence="2" id="KW-0813">Transport</keyword>
<organism evidence="9 10">
    <name type="scientific">Kineothrix sedimenti</name>
    <dbReference type="NCBI Taxonomy" id="3123317"/>
    <lineage>
        <taxon>Bacteria</taxon>
        <taxon>Bacillati</taxon>
        <taxon>Bacillota</taxon>
        <taxon>Clostridia</taxon>
        <taxon>Lachnospirales</taxon>
        <taxon>Lachnospiraceae</taxon>
        <taxon>Kineothrix</taxon>
    </lineage>
</organism>
<evidence type="ECO:0000256" key="4">
    <source>
        <dbReference type="ARBA" id="ARBA00022692"/>
    </source>
</evidence>
<protein>
    <submittedName>
        <fullName evidence="9">Sugar ABC transporter permease</fullName>
    </submittedName>
</protein>
<evidence type="ECO:0000256" key="1">
    <source>
        <dbReference type="ARBA" id="ARBA00004651"/>
    </source>
</evidence>
<name>A0ABZ3F166_9FIRM</name>
<keyword evidence="4 7" id="KW-0812">Transmembrane</keyword>
<dbReference type="Gene3D" id="1.10.3720.10">
    <property type="entry name" value="MetI-like"/>
    <property type="match status" value="1"/>
</dbReference>
<keyword evidence="6 7" id="KW-0472">Membrane</keyword>
<feature type="transmembrane region" description="Helical" evidence="7">
    <location>
        <begin position="259"/>
        <end position="282"/>
    </location>
</feature>
<evidence type="ECO:0000256" key="3">
    <source>
        <dbReference type="ARBA" id="ARBA00022475"/>
    </source>
</evidence>
<evidence type="ECO:0000313" key="9">
    <source>
        <dbReference type="EMBL" id="XAH76292.1"/>
    </source>
</evidence>
<feature type="transmembrane region" description="Helical" evidence="7">
    <location>
        <begin position="12"/>
        <end position="32"/>
    </location>
</feature>
<feature type="transmembrane region" description="Helical" evidence="7">
    <location>
        <begin position="232"/>
        <end position="253"/>
    </location>
</feature>
<dbReference type="InterPro" id="IPR051393">
    <property type="entry name" value="ABC_transporter_permease"/>
</dbReference>
<dbReference type="EMBL" id="CP146256">
    <property type="protein sequence ID" value="XAH76292.1"/>
    <property type="molecule type" value="Genomic_DNA"/>
</dbReference>
<dbReference type="PANTHER" id="PTHR30193:SF37">
    <property type="entry name" value="INNER MEMBRANE ABC TRANSPORTER PERMEASE PROTEIN YCJO"/>
    <property type="match status" value="1"/>
</dbReference>
<dbReference type="InterPro" id="IPR000515">
    <property type="entry name" value="MetI-like"/>
</dbReference>
<feature type="transmembrane region" description="Helical" evidence="7">
    <location>
        <begin position="106"/>
        <end position="124"/>
    </location>
</feature>
<keyword evidence="3" id="KW-1003">Cell membrane</keyword>
<dbReference type="SUPFAM" id="SSF161098">
    <property type="entry name" value="MetI-like"/>
    <property type="match status" value="1"/>
</dbReference>
<dbReference type="PROSITE" id="PS50928">
    <property type="entry name" value="ABC_TM1"/>
    <property type="match status" value="1"/>
</dbReference>
<gene>
    <name evidence="9" type="ORF">V6984_11195</name>
</gene>
<proteinExistence type="predicted"/>
<dbReference type="Proteomes" id="UP001451571">
    <property type="component" value="Chromosome"/>
</dbReference>
<evidence type="ECO:0000256" key="2">
    <source>
        <dbReference type="ARBA" id="ARBA00022448"/>
    </source>
</evidence>
<dbReference type="InterPro" id="IPR035906">
    <property type="entry name" value="MetI-like_sf"/>
</dbReference>
<sequence>MSKLRKKRMQFVITALVVPVILLIVFVVIPAADLFRMSFTNWDGYSKESDIVGFTNYISMLKNKDLWLSLKNNAVYFVIHFFMIAVELGFAVILTGRLRAAKFYKTMVFMPYIINGVAVSYAFSYFFSPINGAFDAVLGALNLEFLIRNWLSDPKIVNYVLSFVSVWRFSGYHVILFMAALQSIPQDVAEAAKVDGANAWQLFKYIQVPGIMLMVDFVLFDNIRGSLQVFDIPFVITAGGPGYASSTFTLYTIKTAFTYSNFGLASTMAVAIMIMIVFIYVIQNKIIHSLILRDRRK</sequence>